<dbReference type="Proteomes" id="UP001189429">
    <property type="component" value="Unassembled WGS sequence"/>
</dbReference>
<feature type="compositionally biased region" description="Acidic residues" evidence="1">
    <location>
        <begin position="26"/>
        <end position="39"/>
    </location>
</feature>
<proteinExistence type="predicted"/>
<feature type="region of interest" description="Disordered" evidence="1">
    <location>
        <begin position="1"/>
        <end position="48"/>
    </location>
</feature>
<evidence type="ECO:0000256" key="1">
    <source>
        <dbReference type="SAM" id="MobiDB-lite"/>
    </source>
</evidence>
<sequence>MRSRCWRGAGDTRRRGTRRPRATNRDDDDADLLGEDESKELEVRQMRTAETVDPSDLEGLEALLTNKFEAKTVKRLKVSADANDIWVSASAHNASPPARSAAAVAASTAES</sequence>
<reference evidence="2" key="1">
    <citation type="submission" date="2023-10" db="EMBL/GenBank/DDBJ databases">
        <authorList>
            <person name="Chen Y."/>
            <person name="Shah S."/>
            <person name="Dougan E. K."/>
            <person name="Thang M."/>
            <person name="Chan C."/>
        </authorList>
    </citation>
    <scope>NUCLEOTIDE SEQUENCE [LARGE SCALE GENOMIC DNA]</scope>
</reference>
<keyword evidence="3" id="KW-1185">Reference proteome</keyword>
<accession>A0ABN9UT65</accession>
<gene>
    <name evidence="2" type="ORF">PCOR1329_LOCUS51439</name>
</gene>
<evidence type="ECO:0000313" key="3">
    <source>
        <dbReference type="Proteomes" id="UP001189429"/>
    </source>
</evidence>
<organism evidence="2 3">
    <name type="scientific">Prorocentrum cordatum</name>
    <dbReference type="NCBI Taxonomy" id="2364126"/>
    <lineage>
        <taxon>Eukaryota</taxon>
        <taxon>Sar</taxon>
        <taxon>Alveolata</taxon>
        <taxon>Dinophyceae</taxon>
        <taxon>Prorocentrales</taxon>
        <taxon>Prorocentraceae</taxon>
        <taxon>Prorocentrum</taxon>
    </lineage>
</organism>
<comment type="caution">
    <text evidence="2">The sequence shown here is derived from an EMBL/GenBank/DDBJ whole genome shotgun (WGS) entry which is preliminary data.</text>
</comment>
<protein>
    <submittedName>
        <fullName evidence="2">Uncharacterized protein</fullName>
    </submittedName>
</protein>
<dbReference type="EMBL" id="CAUYUJ010016239">
    <property type="protein sequence ID" value="CAK0863243.1"/>
    <property type="molecule type" value="Genomic_DNA"/>
</dbReference>
<evidence type="ECO:0000313" key="2">
    <source>
        <dbReference type="EMBL" id="CAK0863243.1"/>
    </source>
</evidence>
<name>A0ABN9UT65_9DINO</name>